<dbReference type="OMA" id="WAPPCRE"/>
<dbReference type="InterPro" id="IPR037235">
    <property type="entry name" value="TRCF-like_C_D7"/>
</dbReference>
<reference evidence="20 22" key="2">
    <citation type="submission" date="2017-09" db="EMBL/GenBank/DDBJ databases">
        <title>Phenotypic and genotypic characterization of Colombian isolates of Neisseria meningitidis recovered from invasive disease.</title>
        <authorList>
            <person name="Duarte C."/>
            <person name="Gabastou J.M."/>
            <person name="Moreno J."/>
        </authorList>
    </citation>
    <scope>NUCLEOTIDE SEQUENCE [LARGE SCALE GENOMIC DNA]</scope>
    <source>
        <strain evidence="20 22">INS-Nm1012</strain>
    </source>
</reference>
<evidence type="ECO:0000256" key="7">
    <source>
        <dbReference type="ARBA" id="ARBA00022806"/>
    </source>
</evidence>
<evidence type="ECO:0000256" key="14">
    <source>
        <dbReference type="ARBA" id="ARBA00070128"/>
    </source>
</evidence>
<dbReference type="SMART" id="SM00490">
    <property type="entry name" value="HELICc"/>
    <property type="match status" value="1"/>
</dbReference>
<evidence type="ECO:0000256" key="3">
    <source>
        <dbReference type="ARBA" id="ARBA00022741"/>
    </source>
</evidence>
<comment type="caution">
    <text evidence="20">The sequence shown here is derived from an EMBL/GenBank/DDBJ whole genome shotgun (WGS) entry which is preliminary data.</text>
</comment>
<evidence type="ECO:0000256" key="11">
    <source>
        <dbReference type="ARBA" id="ARBA00023204"/>
    </source>
</evidence>
<evidence type="ECO:0000259" key="17">
    <source>
        <dbReference type="PROSITE" id="PS51192"/>
    </source>
</evidence>
<dbReference type="SMART" id="SM00982">
    <property type="entry name" value="TRCF"/>
    <property type="match status" value="1"/>
</dbReference>
<organism evidence="20 22">
    <name type="scientific">Neisseria meningitidis</name>
    <dbReference type="NCBI Taxonomy" id="487"/>
    <lineage>
        <taxon>Bacteria</taxon>
        <taxon>Pseudomonadati</taxon>
        <taxon>Pseudomonadota</taxon>
        <taxon>Betaproteobacteria</taxon>
        <taxon>Neisseriales</taxon>
        <taxon>Neisseriaceae</taxon>
        <taxon>Neisseria</taxon>
    </lineage>
</organism>
<dbReference type="SMART" id="SM01058">
    <property type="entry name" value="CarD_TRCF"/>
    <property type="match status" value="1"/>
</dbReference>
<keyword evidence="6 15" id="KW-0378">Hydrolase</keyword>
<proteinExistence type="inferred from homology"/>
<dbReference type="RefSeq" id="WP_014581049.1">
    <property type="nucleotide sequence ID" value="NZ_CP012391.1"/>
</dbReference>
<sequence>MTYPIPKPREKSRWLNLSQGSLPLALARYLPHRRLKVVLTQDAEQALRLQTAWRFFRPHDTAVFLPDWETLPYERFSPHQDLVSERLSALWQIKSGAADVLFVPVATAMQKLPPVPFLAGRTFWLKTGQTLDIGRLKSDLVDAGYNHVSHVVAAGEFAVRGGIVDLFPMGSEMPYRIDLFDDEIDSIKTFDTETQRTISPVSEIRLLPAHEFPTDNEAQKIFRSRFREEVDGNPNDAAVYKAVSNGHFGAGVEYYLPLFFENELETLFDYIGEDALFVSLGDVHAEANRFWSDVKSRYAMAQGDETYPPLLPQYLYLSADVFAGRLKNYGQVLPDVSGKEYTLPDLAVNRQADEPLQALKDFQTAFDGRILLCAESLGRRETMLGFLQQNGLKAKPVSDWQGFLSAHEPLMITVAPLAYGFKLGGLQSPSQQQAAPASEGEGDAITDQTEFSASATNPLPSPLPQEREQSTAAISDSLKTKSSLYPIENSLHGQIQQQPAPSPVGEGWGEGKAVAAQSAIAVITESDLYQYVARSRIHNRRKKHAAVSDDLLRDLAEINIGDPVVHEEHGIGRYMGLITMNLGGETNEMMLLEYAGEAQLYVPVSQLHLISRYSGQAHENIALHKLGSGAWNKAKRKAAEKARDTAAELLNLYARRAAQSGHKFEINELDYQAFADGFGYEETEDQAAAIAAVIKDLTQAKPMDRLVCGDVGFGKTEVALRAAFVAVMGGKQVAVLAPTTLLVEQHAQNFADRFADFPVKVASLSRFNNSKATKAALEGMADGTVDIVIGTHKLVQDDIKFKNLGLVIIDEEHRFGVRQKEQLKRLRANVDILTMTATPIPRTLSMALEGLRDFSLITTAPSRRLAVKTFVKPFSEGSVREAVLRELKRGGQVFFLHNEVDTIENMRERLETLLPEARIGVAHGQLRERELEQVMRDFLQQRFNVLLCSTIIETGIDIPNANTIIINRADKFGLAQLHQLRGRVGRSHHQAYAYLLTPEYITKDAEKRLDAIAAADELGAGFTLAMQDLEIRGAGEILGEGQSGEMMQVGFTLYTEMLKQAVRDLKKGRQPDLDAPLGITTEIKLHSPALLPESYCPDIHERLVLYKRLAVCETVQQINAIHEELVDRFGLPEQPVKTLIESHHLRLMAKELGINAIDAAGEAVTVTFGKNNNIDPTEIILLIQNDKKYRLAGADKLRFTAEMENIEVRINTVKNVLKTLQNRCLPK</sequence>
<evidence type="ECO:0000259" key="18">
    <source>
        <dbReference type="PROSITE" id="PS51194"/>
    </source>
</evidence>
<evidence type="ECO:0000313" key="20">
    <source>
        <dbReference type="EMBL" id="RQK81861.1"/>
    </source>
</evidence>
<dbReference type="HAMAP" id="MF_00969">
    <property type="entry name" value="TRCF"/>
    <property type="match status" value="1"/>
</dbReference>
<dbReference type="InterPro" id="IPR027417">
    <property type="entry name" value="P-loop_NTPase"/>
</dbReference>
<dbReference type="Gene3D" id="3.30.2060.10">
    <property type="entry name" value="Penicillin-binding protein 1b domain"/>
    <property type="match status" value="1"/>
</dbReference>
<comment type="similarity">
    <text evidence="13 15">In the C-terminal section; belongs to the helicase family. RecG subfamily.</text>
</comment>
<dbReference type="Gene3D" id="3.90.1150.50">
    <property type="entry name" value="Transcription-repair-coupling factor, D7 domain"/>
    <property type="match status" value="1"/>
</dbReference>
<dbReference type="AlphaFoldDB" id="A0A425B5T2"/>
<dbReference type="SMART" id="SM00487">
    <property type="entry name" value="DEXDc"/>
    <property type="match status" value="1"/>
</dbReference>
<evidence type="ECO:0000313" key="19">
    <source>
        <dbReference type="EMBL" id="CWP35675.1"/>
    </source>
</evidence>
<evidence type="ECO:0000256" key="9">
    <source>
        <dbReference type="ARBA" id="ARBA00022881"/>
    </source>
</evidence>
<dbReference type="InterPro" id="IPR005118">
    <property type="entry name" value="TRCF_C"/>
</dbReference>
<dbReference type="Pfam" id="PF17757">
    <property type="entry name" value="UvrB_inter"/>
    <property type="match status" value="1"/>
</dbReference>
<feature type="domain" description="Helicase ATP-binding" evidence="17">
    <location>
        <begin position="696"/>
        <end position="857"/>
    </location>
</feature>
<protein>
    <recommendedName>
        <fullName evidence="14 15">Transcription-repair-coupling factor</fullName>
        <shortName evidence="15">TRCF</shortName>
        <ecNumber evidence="15">3.6.4.-</ecNumber>
    </recommendedName>
</protein>
<evidence type="ECO:0000256" key="2">
    <source>
        <dbReference type="ARBA" id="ARBA00022490"/>
    </source>
</evidence>
<gene>
    <name evidence="15 20" type="primary">mfd</name>
    <name evidence="20" type="ORF">COH52_00595</name>
    <name evidence="19" type="ORF">ERS514591_00148</name>
</gene>
<dbReference type="GO" id="GO:0016887">
    <property type="term" value="F:ATP hydrolysis activity"/>
    <property type="evidence" value="ECO:0007669"/>
    <property type="project" value="InterPro"/>
</dbReference>
<keyword evidence="4 15" id="KW-0227">DNA damage</keyword>
<dbReference type="PROSITE" id="PS51192">
    <property type="entry name" value="HELICASE_ATP_BIND_1"/>
    <property type="match status" value="1"/>
</dbReference>
<evidence type="ECO:0000256" key="5">
    <source>
        <dbReference type="ARBA" id="ARBA00022769"/>
    </source>
</evidence>
<dbReference type="NCBIfam" id="TIGR00580">
    <property type="entry name" value="mfd"/>
    <property type="match status" value="1"/>
</dbReference>
<dbReference type="Gene3D" id="3.40.50.11180">
    <property type="match status" value="1"/>
</dbReference>
<evidence type="ECO:0000256" key="16">
    <source>
        <dbReference type="SAM" id="MobiDB-lite"/>
    </source>
</evidence>
<accession>A0A425B5T2</accession>
<dbReference type="Pfam" id="PF03461">
    <property type="entry name" value="TRCF"/>
    <property type="match status" value="1"/>
</dbReference>
<evidence type="ECO:0000256" key="13">
    <source>
        <dbReference type="ARBA" id="ARBA00061399"/>
    </source>
</evidence>
<evidence type="ECO:0000313" key="21">
    <source>
        <dbReference type="Proteomes" id="UP000072443"/>
    </source>
</evidence>
<dbReference type="FunFam" id="3.40.50.300:FF:000546">
    <property type="entry name" value="Transcription-repair-coupling factor"/>
    <property type="match status" value="1"/>
</dbReference>
<dbReference type="SUPFAM" id="SSF141259">
    <property type="entry name" value="CarD-like"/>
    <property type="match status" value="1"/>
</dbReference>
<evidence type="ECO:0000256" key="1">
    <source>
        <dbReference type="ARBA" id="ARBA00004496"/>
    </source>
</evidence>
<dbReference type="Pfam" id="PF02559">
    <property type="entry name" value="CarD_TRCF_RID"/>
    <property type="match status" value="1"/>
</dbReference>
<dbReference type="GO" id="GO:0005737">
    <property type="term" value="C:cytoplasm"/>
    <property type="evidence" value="ECO:0007669"/>
    <property type="project" value="UniProtKB-SubCell"/>
</dbReference>
<dbReference type="PANTHER" id="PTHR24029">
    <property type="entry name" value="UVRABC SYSTEM PROTEIN B"/>
    <property type="match status" value="1"/>
</dbReference>
<evidence type="ECO:0000256" key="15">
    <source>
        <dbReference type="HAMAP-Rule" id="MF_00969"/>
    </source>
</evidence>
<dbReference type="InterPro" id="IPR001650">
    <property type="entry name" value="Helicase_C-like"/>
</dbReference>
<dbReference type="GO" id="GO:0006355">
    <property type="term" value="P:regulation of DNA-templated transcription"/>
    <property type="evidence" value="ECO:0007669"/>
    <property type="project" value="UniProtKB-UniRule"/>
</dbReference>
<dbReference type="InterPro" id="IPR048635">
    <property type="entry name" value="MFD_D3"/>
</dbReference>
<dbReference type="PROSITE" id="PS51194">
    <property type="entry name" value="HELICASE_CTER"/>
    <property type="match status" value="1"/>
</dbReference>
<keyword evidence="8 15" id="KW-0067">ATP-binding</keyword>
<dbReference type="InterPro" id="IPR041471">
    <property type="entry name" value="UvrB_inter"/>
</dbReference>
<name>A0A425B5T2_NEIME</name>
<comment type="subcellular location">
    <subcellularLocation>
        <location evidence="1 15">Cytoplasm</location>
    </subcellularLocation>
</comment>
<evidence type="ECO:0000256" key="4">
    <source>
        <dbReference type="ARBA" id="ARBA00022763"/>
    </source>
</evidence>
<keyword evidence="5" id="KW-0228">DNA excision</keyword>
<dbReference type="Pfam" id="PF00271">
    <property type="entry name" value="Helicase_C"/>
    <property type="match status" value="1"/>
</dbReference>
<dbReference type="GO" id="GO:0009380">
    <property type="term" value="C:excinuclease repair complex"/>
    <property type="evidence" value="ECO:0007669"/>
    <property type="project" value="InterPro"/>
</dbReference>
<evidence type="ECO:0000256" key="10">
    <source>
        <dbReference type="ARBA" id="ARBA00023125"/>
    </source>
</evidence>
<dbReference type="Gene3D" id="3.40.50.300">
    <property type="entry name" value="P-loop containing nucleotide triphosphate hydrolases"/>
    <property type="match status" value="2"/>
</dbReference>
<keyword evidence="10 15" id="KW-0238">DNA-binding</keyword>
<evidence type="ECO:0000256" key="6">
    <source>
        <dbReference type="ARBA" id="ARBA00022801"/>
    </source>
</evidence>
<feature type="domain" description="Helicase C-terminal" evidence="18">
    <location>
        <begin position="878"/>
        <end position="1030"/>
    </location>
</feature>
<dbReference type="InterPro" id="IPR011545">
    <property type="entry name" value="DEAD/DEAH_box_helicase_dom"/>
</dbReference>
<dbReference type="InterPro" id="IPR004807">
    <property type="entry name" value="UvrB"/>
</dbReference>
<evidence type="ECO:0000256" key="8">
    <source>
        <dbReference type="ARBA" id="ARBA00022840"/>
    </source>
</evidence>
<dbReference type="CDD" id="cd17991">
    <property type="entry name" value="DEXHc_TRCF"/>
    <property type="match status" value="1"/>
</dbReference>
<dbReference type="GO" id="GO:0003684">
    <property type="term" value="F:damaged DNA binding"/>
    <property type="evidence" value="ECO:0007669"/>
    <property type="project" value="InterPro"/>
</dbReference>
<dbReference type="GO" id="GO:0005524">
    <property type="term" value="F:ATP binding"/>
    <property type="evidence" value="ECO:0007669"/>
    <property type="project" value="UniProtKB-UniRule"/>
</dbReference>
<keyword evidence="11 15" id="KW-0234">DNA repair</keyword>
<comment type="similarity">
    <text evidence="12 15">In the N-terminal section; belongs to the UvrB family.</text>
</comment>
<keyword evidence="3 15" id="KW-0547">Nucleotide-binding</keyword>
<comment type="function">
    <text evidence="15">Couples transcription and DNA repair by recognizing RNA polymerase (RNAP) stalled at DNA lesions. Mediates ATP-dependent release of RNAP and its truncated transcript from the DNA, and recruitment of nucleotide excision repair machinery to the damaged site.</text>
</comment>
<keyword evidence="2 15" id="KW-0963">Cytoplasm</keyword>
<evidence type="ECO:0000256" key="12">
    <source>
        <dbReference type="ARBA" id="ARBA00061104"/>
    </source>
</evidence>
<dbReference type="PANTHER" id="PTHR24029:SF1">
    <property type="entry name" value="TRANSCRIPTION-REPAIR-COUPLING FACTOR"/>
    <property type="match status" value="1"/>
</dbReference>
<feature type="region of interest" description="Disordered" evidence="16">
    <location>
        <begin position="453"/>
        <end position="473"/>
    </location>
</feature>
<dbReference type="EMBL" id="NWZY01000001">
    <property type="protein sequence ID" value="RQK81861.1"/>
    <property type="molecule type" value="Genomic_DNA"/>
</dbReference>
<dbReference type="EMBL" id="FEVP01000001">
    <property type="protein sequence ID" value="CWP35675.1"/>
    <property type="molecule type" value="Genomic_DNA"/>
</dbReference>
<dbReference type="Pfam" id="PF00270">
    <property type="entry name" value="DEAD"/>
    <property type="match status" value="1"/>
</dbReference>
<evidence type="ECO:0000313" key="22">
    <source>
        <dbReference type="Proteomes" id="UP000283666"/>
    </source>
</evidence>
<dbReference type="SUPFAM" id="SSF143517">
    <property type="entry name" value="TRCF domain-like"/>
    <property type="match status" value="1"/>
</dbReference>
<dbReference type="InterPro" id="IPR036101">
    <property type="entry name" value="CarD-like/TRCF_RID_sf"/>
</dbReference>
<dbReference type="InterPro" id="IPR014001">
    <property type="entry name" value="Helicase_ATP-bd"/>
</dbReference>
<dbReference type="GO" id="GO:0004386">
    <property type="term" value="F:helicase activity"/>
    <property type="evidence" value="ECO:0007669"/>
    <property type="project" value="UniProtKB-KW"/>
</dbReference>
<dbReference type="Proteomes" id="UP000283666">
    <property type="component" value="Unassembled WGS sequence"/>
</dbReference>
<keyword evidence="9" id="KW-0267">Excision nuclease</keyword>
<dbReference type="Gene3D" id="2.40.10.170">
    <property type="match status" value="1"/>
</dbReference>
<dbReference type="InterPro" id="IPR003711">
    <property type="entry name" value="CarD-like/TRCF_RID"/>
</dbReference>
<dbReference type="Gene3D" id="3.40.50.11140">
    <property type="match status" value="1"/>
</dbReference>
<dbReference type="Proteomes" id="UP000072443">
    <property type="component" value="Unassembled WGS sequence"/>
</dbReference>
<dbReference type="EC" id="3.6.4.-" evidence="15"/>
<dbReference type="InterPro" id="IPR004576">
    <property type="entry name" value="Mfd"/>
</dbReference>
<dbReference type="GO" id="GO:0000716">
    <property type="term" value="P:transcription-coupled nucleotide-excision repair, DNA damage recognition"/>
    <property type="evidence" value="ECO:0007669"/>
    <property type="project" value="UniProtKB-UniRule"/>
</dbReference>
<dbReference type="FunFam" id="3.40.50.300:FF:000300">
    <property type="entry name" value="Transcription-repair-coupling factor"/>
    <property type="match status" value="1"/>
</dbReference>
<reference evidence="19 21" key="1">
    <citation type="submission" date="2016-02" db="EMBL/GenBank/DDBJ databases">
        <authorList>
            <consortium name="Pathogen Informatics"/>
        </authorList>
    </citation>
    <scope>NUCLEOTIDE SEQUENCE [LARGE SCALE GENOMIC DNA]</scope>
    <source>
        <strain evidence="19 21">2842STDY5881269</strain>
    </source>
</reference>
<dbReference type="Pfam" id="PF21132">
    <property type="entry name" value="MFD_D3"/>
    <property type="match status" value="1"/>
</dbReference>
<keyword evidence="7" id="KW-0347">Helicase</keyword>
<dbReference type="SUPFAM" id="SSF52540">
    <property type="entry name" value="P-loop containing nucleoside triphosphate hydrolases"/>
    <property type="match status" value="4"/>
</dbReference>